<accession>A0A1V2LA97</accession>
<dbReference type="AlphaFoldDB" id="A0A1V2LA97"/>
<comment type="caution">
    <text evidence="2">The sequence shown here is derived from an EMBL/GenBank/DDBJ whole genome shotgun (WGS) entry which is preliminary data.</text>
</comment>
<name>A0A1V2LA97_CYBFA</name>
<dbReference type="VEuPathDB" id="FungiDB:BON22_1516"/>
<gene>
    <name evidence="2" type="ORF">BON22_1516</name>
</gene>
<reference evidence="3" key="1">
    <citation type="journal article" date="2017" name="Genome Announc.">
        <title>Genome sequences of Cyberlindnera fabianii 65, Pichia kudriavzevii 129, and Saccharomyces cerevisiae 131 isolated from fermented masau fruits in Zimbabwe.</title>
        <authorList>
            <person name="van Rijswijck I.M.H."/>
            <person name="Derks M.F.L."/>
            <person name="Abee T."/>
            <person name="de Ridder D."/>
            <person name="Smid E.J."/>
        </authorList>
    </citation>
    <scope>NUCLEOTIDE SEQUENCE [LARGE SCALE GENOMIC DNA]</scope>
    <source>
        <strain evidence="3">65</strain>
    </source>
</reference>
<proteinExistence type="predicted"/>
<protein>
    <submittedName>
        <fullName evidence="2">Uncharacterized protein</fullName>
    </submittedName>
</protein>
<evidence type="ECO:0000256" key="1">
    <source>
        <dbReference type="SAM" id="MobiDB-lite"/>
    </source>
</evidence>
<feature type="region of interest" description="Disordered" evidence="1">
    <location>
        <begin position="1"/>
        <end position="50"/>
    </location>
</feature>
<feature type="compositionally biased region" description="Polar residues" evidence="1">
    <location>
        <begin position="31"/>
        <end position="44"/>
    </location>
</feature>
<dbReference type="EMBL" id="MPUK01000002">
    <property type="protein sequence ID" value="ONH68827.1"/>
    <property type="molecule type" value="Genomic_DNA"/>
</dbReference>
<feature type="compositionally biased region" description="Basic residues" evidence="1">
    <location>
        <begin position="1"/>
        <end position="13"/>
    </location>
</feature>
<evidence type="ECO:0000313" key="3">
    <source>
        <dbReference type="Proteomes" id="UP000189513"/>
    </source>
</evidence>
<keyword evidence="3" id="KW-1185">Reference proteome</keyword>
<sequence length="214" mass="24866">MVTQTPRKRRKQNRNVNTTDRDPDYKAPSGLINSITKSSQSGTPLSVKKKTKKGSTLNDEYSLKYWDKFRLYTLRSLLDNYTANGQDDGNNNWTKLNIDDVFNYLKEKIKDSHVFDSNELTMELLKEGLKELERVKRFLPRMEGKVEVKPRDNEKQDDGSLRQPMEDKENKENNNKTLTAEDIYALLMHYGLSDTGPSLEKLRQFTNLGIECYS</sequence>
<feature type="compositionally biased region" description="Basic and acidic residues" evidence="1">
    <location>
        <begin position="146"/>
        <end position="174"/>
    </location>
</feature>
<feature type="region of interest" description="Disordered" evidence="1">
    <location>
        <begin position="146"/>
        <end position="176"/>
    </location>
</feature>
<dbReference type="Proteomes" id="UP000189513">
    <property type="component" value="Unassembled WGS sequence"/>
</dbReference>
<evidence type="ECO:0000313" key="2">
    <source>
        <dbReference type="EMBL" id="ONH68827.1"/>
    </source>
</evidence>
<organism evidence="2 3">
    <name type="scientific">Cyberlindnera fabianii</name>
    <name type="common">Yeast</name>
    <name type="synonym">Hansenula fabianii</name>
    <dbReference type="NCBI Taxonomy" id="36022"/>
    <lineage>
        <taxon>Eukaryota</taxon>
        <taxon>Fungi</taxon>
        <taxon>Dikarya</taxon>
        <taxon>Ascomycota</taxon>
        <taxon>Saccharomycotina</taxon>
        <taxon>Saccharomycetes</taxon>
        <taxon>Phaffomycetales</taxon>
        <taxon>Phaffomycetaceae</taxon>
        <taxon>Cyberlindnera</taxon>
    </lineage>
</organism>